<sequence length="105" mass="11539">MSNVFKGKSKKSKAHPGQKSGIEPPAIRVEDPLPNLPREGSFRHKAKETLQNLFSVGYSLAHVKPAIQSPDPPSQIRPSRSGAASRGLSERGKSQVYRFVFSIRT</sequence>
<name>A0A0C2WFU8_AMAMK</name>
<gene>
    <name evidence="2" type="ORF">M378DRAFT_17922</name>
</gene>
<dbReference type="EMBL" id="KN818512">
    <property type="protein sequence ID" value="KIL55471.1"/>
    <property type="molecule type" value="Genomic_DNA"/>
</dbReference>
<dbReference type="InParanoid" id="A0A0C2WFU8"/>
<feature type="region of interest" description="Disordered" evidence="1">
    <location>
        <begin position="64"/>
        <end position="91"/>
    </location>
</feature>
<protein>
    <submittedName>
        <fullName evidence="2">Uncharacterized protein</fullName>
    </submittedName>
</protein>
<keyword evidence="3" id="KW-1185">Reference proteome</keyword>
<organism evidence="2 3">
    <name type="scientific">Amanita muscaria (strain Koide BX008)</name>
    <dbReference type="NCBI Taxonomy" id="946122"/>
    <lineage>
        <taxon>Eukaryota</taxon>
        <taxon>Fungi</taxon>
        <taxon>Dikarya</taxon>
        <taxon>Basidiomycota</taxon>
        <taxon>Agaricomycotina</taxon>
        <taxon>Agaricomycetes</taxon>
        <taxon>Agaricomycetidae</taxon>
        <taxon>Agaricales</taxon>
        <taxon>Pluteineae</taxon>
        <taxon>Amanitaceae</taxon>
        <taxon>Amanita</taxon>
    </lineage>
</organism>
<feature type="compositionally biased region" description="Basic residues" evidence="1">
    <location>
        <begin position="7"/>
        <end position="16"/>
    </location>
</feature>
<evidence type="ECO:0000313" key="3">
    <source>
        <dbReference type="Proteomes" id="UP000054549"/>
    </source>
</evidence>
<feature type="region of interest" description="Disordered" evidence="1">
    <location>
        <begin position="1"/>
        <end position="41"/>
    </location>
</feature>
<dbReference type="AlphaFoldDB" id="A0A0C2WFU8"/>
<reference evidence="2 3" key="1">
    <citation type="submission" date="2014-04" db="EMBL/GenBank/DDBJ databases">
        <title>Evolutionary Origins and Diversification of the Mycorrhizal Mutualists.</title>
        <authorList>
            <consortium name="DOE Joint Genome Institute"/>
            <consortium name="Mycorrhizal Genomics Consortium"/>
            <person name="Kohler A."/>
            <person name="Kuo A."/>
            <person name="Nagy L.G."/>
            <person name="Floudas D."/>
            <person name="Copeland A."/>
            <person name="Barry K.W."/>
            <person name="Cichocki N."/>
            <person name="Veneault-Fourrey C."/>
            <person name="LaButti K."/>
            <person name="Lindquist E.A."/>
            <person name="Lipzen A."/>
            <person name="Lundell T."/>
            <person name="Morin E."/>
            <person name="Murat C."/>
            <person name="Riley R."/>
            <person name="Ohm R."/>
            <person name="Sun H."/>
            <person name="Tunlid A."/>
            <person name="Henrissat B."/>
            <person name="Grigoriev I.V."/>
            <person name="Hibbett D.S."/>
            <person name="Martin F."/>
        </authorList>
    </citation>
    <scope>NUCLEOTIDE SEQUENCE [LARGE SCALE GENOMIC DNA]</scope>
    <source>
        <strain evidence="2 3">Koide BX008</strain>
    </source>
</reference>
<dbReference type="Proteomes" id="UP000054549">
    <property type="component" value="Unassembled WGS sequence"/>
</dbReference>
<accession>A0A0C2WFU8</accession>
<evidence type="ECO:0000313" key="2">
    <source>
        <dbReference type="EMBL" id="KIL55471.1"/>
    </source>
</evidence>
<dbReference type="HOGENOM" id="CLU_2235904_0_0_1"/>
<proteinExistence type="predicted"/>
<evidence type="ECO:0000256" key="1">
    <source>
        <dbReference type="SAM" id="MobiDB-lite"/>
    </source>
</evidence>